<dbReference type="SUPFAM" id="SSF53850">
    <property type="entry name" value="Periplasmic binding protein-like II"/>
    <property type="match status" value="1"/>
</dbReference>
<organism evidence="6 7">
    <name type="scientific">Affinibrenneria salicis</name>
    <dbReference type="NCBI Taxonomy" id="2590031"/>
    <lineage>
        <taxon>Bacteria</taxon>
        <taxon>Pseudomonadati</taxon>
        <taxon>Pseudomonadota</taxon>
        <taxon>Gammaproteobacteria</taxon>
        <taxon>Enterobacterales</taxon>
        <taxon>Pectobacteriaceae</taxon>
        <taxon>Affinibrenneria</taxon>
    </lineage>
</organism>
<dbReference type="InterPro" id="IPR000847">
    <property type="entry name" value="LysR_HTH_N"/>
</dbReference>
<dbReference type="GO" id="GO:0043565">
    <property type="term" value="F:sequence-specific DNA binding"/>
    <property type="evidence" value="ECO:0007669"/>
    <property type="project" value="TreeGrafter"/>
</dbReference>
<keyword evidence="2" id="KW-0805">Transcription regulation</keyword>
<feature type="domain" description="HTH lysR-type" evidence="5">
    <location>
        <begin position="1"/>
        <end position="62"/>
    </location>
</feature>
<dbReference type="InterPro" id="IPR036388">
    <property type="entry name" value="WH-like_DNA-bd_sf"/>
</dbReference>
<evidence type="ECO:0000313" key="6">
    <source>
        <dbReference type="EMBL" id="KAA8996609.1"/>
    </source>
</evidence>
<evidence type="ECO:0000256" key="4">
    <source>
        <dbReference type="ARBA" id="ARBA00023163"/>
    </source>
</evidence>
<name>A0A5J5FTP9_9GAMM</name>
<dbReference type="PANTHER" id="PTHR30537:SF5">
    <property type="entry name" value="HTH-TYPE TRANSCRIPTIONAL ACTIVATOR TTDR-RELATED"/>
    <property type="match status" value="1"/>
</dbReference>
<dbReference type="Pfam" id="PF03466">
    <property type="entry name" value="LysR_substrate"/>
    <property type="match status" value="1"/>
</dbReference>
<accession>A0A5J5FTP9</accession>
<comment type="similarity">
    <text evidence="1">Belongs to the LysR transcriptional regulatory family.</text>
</comment>
<evidence type="ECO:0000256" key="2">
    <source>
        <dbReference type="ARBA" id="ARBA00023015"/>
    </source>
</evidence>
<evidence type="ECO:0000256" key="3">
    <source>
        <dbReference type="ARBA" id="ARBA00023125"/>
    </source>
</evidence>
<sequence>MDIYRYTENLSLFVEIARCGSFSAVARRHGVNPSSIMRKIDMLEAVMKAPLFTRSTRGIHLTEIGDALFTRAVGVLEALNDMRDEIVSLNEEVTGTLRISCLPTFAKLHIFPWLPEFKSHYPDVDLVLDLVLDLTEQLEIPSIERLDAAVRIGKLKNSSLYATKIAHQTWIACASPRYIEQYGVPGGPTELPGHHILDKYHDPHSISWSRIIDTQGGEYRLYMRCNDFEALLKAAISGLGIVFLPNWVVGQDIKAGRLVNIFDDPQQKVDDIHFLRALPRMTPKLAVFLQFLRDNLTAVI</sequence>
<dbReference type="Pfam" id="PF00126">
    <property type="entry name" value="HTH_1"/>
    <property type="match status" value="1"/>
</dbReference>
<dbReference type="PROSITE" id="PS50931">
    <property type="entry name" value="HTH_LYSR"/>
    <property type="match status" value="1"/>
</dbReference>
<proteinExistence type="inferred from homology"/>
<evidence type="ECO:0000313" key="7">
    <source>
        <dbReference type="Proteomes" id="UP000335415"/>
    </source>
</evidence>
<dbReference type="RefSeq" id="WP_150436853.1">
    <property type="nucleotide sequence ID" value="NZ_VYKJ01000013.1"/>
</dbReference>
<dbReference type="InterPro" id="IPR058163">
    <property type="entry name" value="LysR-type_TF_proteobact-type"/>
</dbReference>
<dbReference type="EMBL" id="VYKJ01000013">
    <property type="protein sequence ID" value="KAA8996609.1"/>
    <property type="molecule type" value="Genomic_DNA"/>
</dbReference>
<dbReference type="Gene3D" id="3.40.190.290">
    <property type="match status" value="1"/>
</dbReference>
<comment type="caution">
    <text evidence="6">The sequence shown here is derived from an EMBL/GenBank/DDBJ whole genome shotgun (WGS) entry which is preliminary data.</text>
</comment>
<evidence type="ECO:0000259" key="5">
    <source>
        <dbReference type="PROSITE" id="PS50931"/>
    </source>
</evidence>
<dbReference type="SUPFAM" id="SSF46785">
    <property type="entry name" value="Winged helix' DNA-binding domain"/>
    <property type="match status" value="1"/>
</dbReference>
<gene>
    <name evidence="6" type="ORF">FJU30_20565</name>
</gene>
<dbReference type="GO" id="GO:0006351">
    <property type="term" value="P:DNA-templated transcription"/>
    <property type="evidence" value="ECO:0007669"/>
    <property type="project" value="TreeGrafter"/>
</dbReference>
<keyword evidence="4" id="KW-0804">Transcription</keyword>
<dbReference type="Gene3D" id="1.10.10.10">
    <property type="entry name" value="Winged helix-like DNA-binding domain superfamily/Winged helix DNA-binding domain"/>
    <property type="match status" value="1"/>
</dbReference>
<dbReference type="CDD" id="cd08422">
    <property type="entry name" value="PBP2_CrgA_like"/>
    <property type="match status" value="1"/>
</dbReference>
<dbReference type="GO" id="GO:0003700">
    <property type="term" value="F:DNA-binding transcription factor activity"/>
    <property type="evidence" value="ECO:0007669"/>
    <property type="project" value="InterPro"/>
</dbReference>
<dbReference type="InterPro" id="IPR005119">
    <property type="entry name" value="LysR_subst-bd"/>
</dbReference>
<keyword evidence="3" id="KW-0238">DNA-binding</keyword>
<dbReference type="AlphaFoldDB" id="A0A5J5FTP9"/>
<evidence type="ECO:0000256" key="1">
    <source>
        <dbReference type="ARBA" id="ARBA00009437"/>
    </source>
</evidence>
<dbReference type="Proteomes" id="UP000335415">
    <property type="component" value="Unassembled WGS sequence"/>
</dbReference>
<dbReference type="InterPro" id="IPR036390">
    <property type="entry name" value="WH_DNA-bd_sf"/>
</dbReference>
<reference evidence="6 7" key="1">
    <citation type="submission" date="2019-09" db="EMBL/GenBank/DDBJ databases">
        <authorList>
            <person name="Li Y."/>
        </authorList>
    </citation>
    <scope>NUCLEOTIDE SEQUENCE [LARGE SCALE GENOMIC DNA]</scope>
    <source>
        <strain evidence="6 7">L3-3HA</strain>
    </source>
</reference>
<protein>
    <submittedName>
        <fullName evidence="6">LysR family transcriptional regulator</fullName>
    </submittedName>
</protein>
<dbReference type="PANTHER" id="PTHR30537">
    <property type="entry name" value="HTH-TYPE TRANSCRIPTIONAL REGULATOR"/>
    <property type="match status" value="1"/>
</dbReference>
<dbReference type="OrthoDB" id="9110639at2"/>
<keyword evidence="7" id="KW-1185">Reference proteome</keyword>